<name>A0A481W4J2_9CAUD</name>
<evidence type="ECO:0000313" key="2">
    <source>
        <dbReference type="Proteomes" id="UP000294134"/>
    </source>
</evidence>
<sequence>MCRKLGKGHPHYVCRKDNQYEVGADGVSRMRRMHNGARVEDHHGANVLNAYTDLRDKHWSWFPRNFVDAHLQKQSATKTKQLQRLERHTNHGMNRKWAQRQEHFKRNHVTRLGSLTDAQKAQYAGSVISFPTAG</sequence>
<keyword evidence="2" id="KW-1185">Reference proteome</keyword>
<dbReference type="Proteomes" id="UP000294134">
    <property type="component" value="Segment"/>
</dbReference>
<proteinExistence type="predicted"/>
<dbReference type="EMBL" id="MK552327">
    <property type="protein sequence ID" value="QBJ02680.1"/>
    <property type="molecule type" value="Genomic_DNA"/>
</dbReference>
<reference evidence="1 2" key="1">
    <citation type="submission" date="2019-02" db="EMBL/GenBank/DDBJ databases">
        <authorList>
            <person name="Frampton R.A."/>
            <person name="Wojtus J.K."/>
            <person name="Fineran P.C."/>
            <person name="Hendrickson H.L."/>
        </authorList>
    </citation>
    <scope>NUCLEOTIDE SEQUENCE [LARGE SCALE GENOMIC DNA]</scope>
</reference>
<organism evidence="1 2">
    <name type="scientific">Pseudomonas phage Psa21</name>
    <dbReference type="NCBI Taxonomy" id="2530023"/>
    <lineage>
        <taxon>Viruses</taxon>
        <taxon>Duplodnaviria</taxon>
        <taxon>Heunggongvirae</taxon>
        <taxon>Uroviricota</taxon>
        <taxon>Caudoviricetes</taxon>
        <taxon>Chimalliviridae</taxon>
        <taxon>Tepukevirus</taxon>
        <taxon>Tepukevirus Psa21</taxon>
    </lineage>
</organism>
<gene>
    <name evidence="1" type="ORF">PSA21_153</name>
</gene>
<evidence type="ECO:0000313" key="1">
    <source>
        <dbReference type="EMBL" id="QBJ02680.1"/>
    </source>
</evidence>
<protein>
    <submittedName>
        <fullName evidence="1">Uncharacterized protein</fullName>
    </submittedName>
</protein>
<accession>A0A481W4J2</accession>